<feature type="binding site" description="covalent" evidence="8">
    <location>
        <position position="73"/>
    </location>
    <ligand>
        <name>heme c</name>
        <dbReference type="ChEBI" id="CHEBI:61717"/>
        <label>1</label>
    </ligand>
</feature>
<dbReference type="Pfam" id="PF03150">
    <property type="entry name" value="CCP_MauG"/>
    <property type="match status" value="1"/>
</dbReference>
<accession>A0A2S1QWC8</accession>
<evidence type="ECO:0000313" key="12">
    <source>
        <dbReference type="Proteomes" id="UP000244929"/>
    </source>
</evidence>
<dbReference type="GO" id="GO:0020037">
    <property type="term" value="F:heme binding"/>
    <property type="evidence" value="ECO:0007669"/>
    <property type="project" value="InterPro"/>
</dbReference>
<dbReference type="PROSITE" id="PS51007">
    <property type="entry name" value="CYTC"/>
    <property type="match status" value="1"/>
</dbReference>
<dbReference type="Proteomes" id="UP000244929">
    <property type="component" value="Chromosome"/>
</dbReference>
<dbReference type="InterPro" id="IPR004852">
    <property type="entry name" value="Di-haem_cyt_c_peroxidsae"/>
</dbReference>
<evidence type="ECO:0000256" key="8">
    <source>
        <dbReference type="PIRSR" id="PIRSR000294-1"/>
    </source>
</evidence>
<evidence type="ECO:0000256" key="9">
    <source>
        <dbReference type="PIRSR" id="PIRSR000294-2"/>
    </source>
</evidence>
<keyword evidence="2 8" id="KW-0349">Heme</keyword>
<comment type="PTM">
    <text evidence="8">Binds 2 heme groups per subunit.</text>
</comment>
<keyword evidence="7 9" id="KW-0408">Iron</keyword>
<dbReference type="InterPro" id="IPR051395">
    <property type="entry name" value="Cytochrome_c_Peroxidase/MauG"/>
</dbReference>
<dbReference type="GO" id="GO:0009055">
    <property type="term" value="F:electron transfer activity"/>
    <property type="evidence" value="ECO:0007669"/>
    <property type="project" value="InterPro"/>
</dbReference>
<dbReference type="RefSeq" id="WP_108777389.1">
    <property type="nucleotide sequence ID" value="NZ_CP029186.1"/>
</dbReference>
<keyword evidence="5" id="KW-0574">Periplasm</keyword>
<keyword evidence="3 9" id="KW-0479">Metal-binding</keyword>
<protein>
    <submittedName>
        <fullName evidence="11">Cytochrome-c peroxidase</fullName>
    </submittedName>
</protein>
<evidence type="ECO:0000313" key="11">
    <source>
        <dbReference type="EMBL" id="AWH84683.1"/>
    </source>
</evidence>
<dbReference type="AlphaFoldDB" id="A0A2S1QWC8"/>
<dbReference type="PIRSF" id="PIRSF000294">
    <property type="entry name" value="Cytochrome-c_peroxidase"/>
    <property type="match status" value="1"/>
</dbReference>
<evidence type="ECO:0000256" key="1">
    <source>
        <dbReference type="ARBA" id="ARBA00004418"/>
    </source>
</evidence>
<evidence type="ECO:0000256" key="7">
    <source>
        <dbReference type="ARBA" id="ARBA00023004"/>
    </source>
</evidence>
<proteinExistence type="predicted"/>
<dbReference type="InterPro" id="IPR026259">
    <property type="entry name" value="MauG/Cytc_peroxidase"/>
</dbReference>
<dbReference type="SUPFAM" id="SSF46626">
    <property type="entry name" value="Cytochrome c"/>
    <property type="match status" value="2"/>
</dbReference>
<dbReference type="InterPro" id="IPR009056">
    <property type="entry name" value="Cyt_c-like_dom"/>
</dbReference>
<evidence type="ECO:0000259" key="10">
    <source>
        <dbReference type="PROSITE" id="PS51007"/>
    </source>
</evidence>
<dbReference type="PANTHER" id="PTHR30600">
    <property type="entry name" value="CYTOCHROME C PEROXIDASE-RELATED"/>
    <property type="match status" value="1"/>
</dbReference>
<evidence type="ECO:0000256" key="2">
    <source>
        <dbReference type="ARBA" id="ARBA00022617"/>
    </source>
</evidence>
<keyword evidence="4" id="KW-0732">Signal</keyword>
<feature type="binding site" description="axial binding residue" evidence="9">
    <location>
        <position position="219"/>
    </location>
    <ligand>
        <name>heme c</name>
        <dbReference type="ChEBI" id="CHEBI:61717"/>
        <label>2</label>
    </ligand>
    <ligandPart>
        <name>Fe</name>
        <dbReference type="ChEBI" id="CHEBI:18248"/>
    </ligandPart>
</feature>
<organism evidence="11 12">
    <name type="scientific">Flavobacterium album</name>
    <dbReference type="NCBI Taxonomy" id="2175091"/>
    <lineage>
        <taxon>Bacteria</taxon>
        <taxon>Pseudomonadati</taxon>
        <taxon>Bacteroidota</taxon>
        <taxon>Flavobacteriia</taxon>
        <taxon>Flavobacteriales</taxon>
        <taxon>Flavobacteriaceae</taxon>
        <taxon>Flavobacterium</taxon>
    </lineage>
</organism>
<feature type="binding site" description="covalent" evidence="8">
    <location>
        <position position="70"/>
    </location>
    <ligand>
        <name>heme c</name>
        <dbReference type="ChEBI" id="CHEBI:61717"/>
        <label>1</label>
    </ligand>
</feature>
<gene>
    <name evidence="11" type="ORF">HYN59_05915</name>
</gene>
<evidence type="ECO:0000256" key="4">
    <source>
        <dbReference type="ARBA" id="ARBA00022729"/>
    </source>
</evidence>
<feature type="binding site" description="axial binding residue" evidence="9">
    <location>
        <position position="74"/>
    </location>
    <ligand>
        <name>heme c</name>
        <dbReference type="ChEBI" id="CHEBI:61717"/>
        <label>1</label>
    </ligand>
    <ligandPart>
        <name>Fe</name>
        <dbReference type="ChEBI" id="CHEBI:18248"/>
    </ligandPart>
</feature>
<feature type="binding site" description="covalent" evidence="8">
    <location>
        <position position="218"/>
    </location>
    <ligand>
        <name>heme c</name>
        <dbReference type="ChEBI" id="CHEBI:61717"/>
        <label>2</label>
    </ligand>
</feature>
<reference evidence="11 12" key="1">
    <citation type="submission" date="2018-04" db="EMBL/GenBank/DDBJ databases">
        <title>Genome sequencing of Flavobacterium sp. HYN0059.</title>
        <authorList>
            <person name="Yi H."/>
            <person name="Baek C."/>
        </authorList>
    </citation>
    <scope>NUCLEOTIDE SEQUENCE [LARGE SCALE GENOMIC DNA]</scope>
    <source>
        <strain evidence="11 12">HYN0059</strain>
    </source>
</reference>
<keyword evidence="11" id="KW-0575">Peroxidase</keyword>
<dbReference type="EMBL" id="CP029186">
    <property type="protein sequence ID" value="AWH84683.1"/>
    <property type="molecule type" value="Genomic_DNA"/>
</dbReference>
<dbReference type="KEGG" id="falb:HYN59_05915"/>
<feature type="domain" description="Cytochrome c" evidence="10">
    <location>
        <begin position="202"/>
        <end position="324"/>
    </location>
</feature>
<sequence>MRRIGILFFVAVIASAFMAHSGNEVYFSIPAFWPKPEYNFSKNPLSQEKVQLGRALFYDPLLSADNTISCASCHSQYNAFAHSDHKLSHGIADQIGTRNAPALQNLAWGSSFMWDGSAHHLDAQALAPLTNPIEMNETLAHVVEKLQKSGKYPKAFYAAYGDSIVTGQRTLQALSQFMVTLVSSNSKYDKVMRKEKGFAFSESESKGYLLFKENCASCHKEPLFTNGKFENNGLQPDSLLKDIGRMKITGSRKDSLLFKVPSLRNVEVSYPYMHDGRFANLQMVLFHYTNGIHQSKTLPKQLRKNMVLSEDDKRCLISFLKTLTDEEFLRKKNYSYPKEFLSGR</sequence>
<keyword evidence="12" id="KW-1185">Reference proteome</keyword>
<dbReference type="InterPro" id="IPR036909">
    <property type="entry name" value="Cyt_c-like_dom_sf"/>
</dbReference>
<dbReference type="PANTHER" id="PTHR30600:SF10">
    <property type="entry name" value="BLL6722 PROTEIN"/>
    <property type="match status" value="1"/>
</dbReference>
<comment type="cofactor">
    <cofactor evidence="8">
        <name>heme</name>
        <dbReference type="ChEBI" id="CHEBI:30413"/>
    </cofactor>
    <text evidence="8">Binds 2 heme groups.</text>
</comment>
<dbReference type="Pfam" id="PF00034">
    <property type="entry name" value="Cytochrom_C"/>
    <property type="match status" value="1"/>
</dbReference>
<keyword evidence="6" id="KW-0560">Oxidoreductase</keyword>
<dbReference type="GO" id="GO:0042597">
    <property type="term" value="C:periplasmic space"/>
    <property type="evidence" value="ECO:0007669"/>
    <property type="project" value="UniProtKB-SubCell"/>
</dbReference>
<evidence type="ECO:0000256" key="5">
    <source>
        <dbReference type="ARBA" id="ARBA00022764"/>
    </source>
</evidence>
<dbReference type="OrthoDB" id="9805202at2"/>
<comment type="subcellular location">
    <subcellularLocation>
        <location evidence="1">Periplasm</location>
    </subcellularLocation>
</comment>
<dbReference type="Gene3D" id="1.10.760.10">
    <property type="entry name" value="Cytochrome c-like domain"/>
    <property type="match status" value="2"/>
</dbReference>
<evidence type="ECO:0000256" key="3">
    <source>
        <dbReference type="ARBA" id="ARBA00022723"/>
    </source>
</evidence>
<feature type="binding site" description="covalent" evidence="8">
    <location>
        <position position="215"/>
    </location>
    <ligand>
        <name>heme c</name>
        <dbReference type="ChEBI" id="CHEBI:61717"/>
        <label>2</label>
    </ligand>
</feature>
<evidence type="ECO:0000256" key="6">
    <source>
        <dbReference type="ARBA" id="ARBA00023002"/>
    </source>
</evidence>
<dbReference type="GO" id="GO:0004130">
    <property type="term" value="F:cytochrome-c peroxidase activity"/>
    <property type="evidence" value="ECO:0007669"/>
    <property type="project" value="TreeGrafter"/>
</dbReference>
<dbReference type="GO" id="GO:0046872">
    <property type="term" value="F:metal ion binding"/>
    <property type="evidence" value="ECO:0007669"/>
    <property type="project" value="UniProtKB-KW"/>
</dbReference>
<name>A0A2S1QWC8_9FLAO</name>